<keyword evidence="3" id="KW-0804">Transcription</keyword>
<dbReference type="EMBL" id="NWTN01000005">
    <property type="protein sequence ID" value="PRQ67681.1"/>
    <property type="molecule type" value="Genomic_DNA"/>
</dbReference>
<protein>
    <submittedName>
        <fullName evidence="6">AraC family transcriptional regulator</fullName>
    </submittedName>
</protein>
<keyword evidence="2" id="KW-0238">DNA-binding</keyword>
<dbReference type="InterPro" id="IPR015943">
    <property type="entry name" value="WD40/YVTN_repeat-like_dom_sf"/>
</dbReference>
<keyword evidence="4" id="KW-1133">Transmembrane helix</keyword>
<comment type="caution">
    <text evidence="6">The sequence shown here is derived from an EMBL/GenBank/DDBJ whole genome shotgun (WGS) entry which is preliminary data.</text>
</comment>
<keyword evidence="4" id="KW-0472">Membrane</keyword>
<proteinExistence type="predicted"/>
<dbReference type="PRINTS" id="PR00032">
    <property type="entry name" value="HTHARAC"/>
</dbReference>
<reference evidence="6 7" key="1">
    <citation type="submission" date="2018-03" db="EMBL/GenBank/DDBJ databases">
        <title>Genetic Diversity and Phenotypic Plasticity of AHL Mediated Quorum Sensing in Environmental Strains of Vibrio mediterranei.</title>
        <authorList>
            <person name="Lantoine F."/>
            <person name="Vouve F."/>
        </authorList>
    </citation>
    <scope>NUCLEOTIDE SEQUENCE [LARGE SCALE GENOMIC DNA]</scope>
    <source>
        <strain evidence="6 7">17LN0615E</strain>
    </source>
</reference>
<dbReference type="SUPFAM" id="SSF63829">
    <property type="entry name" value="Calcium-dependent phosphotriesterase"/>
    <property type="match status" value="1"/>
</dbReference>
<evidence type="ECO:0000256" key="2">
    <source>
        <dbReference type="ARBA" id="ARBA00023125"/>
    </source>
</evidence>
<evidence type="ECO:0000313" key="7">
    <source>
        <dbReference type="Proteomes" id="UP000238163"/>
    </source>
</evidence>
<keyword evidence="1" id="KW-0805">Transcription regulation</keyword>
<evidence type="ECO:0000256" key="4">
    <source>
        <dbReference type="SAM" id="Phobius"/>
    </source>
</evidence>
<keyword evidence="4" id="KW-0812">Transmembrane</keyword>
<dbReference type="Pfam" id="PF12833">
    <property type="entry name" value="HTH_18"/>
    <property type="match status" value="1"/>
</dbReference>
<dbReference type="InterPro" id="IPR018062">
    <property type="entry name" value="HTH_AraC-typ_CS"/>
</dbReference>
<dbReference type="Proteomes" id="UP000238163">
    <property type="component" value="Unassembled WGS sequence"/>
</dbReference>
<evidence type="ECO:0000259" key="5">
    <source>
        <dbReference type="PROSITE" id="PS01124"/>
    </source>
</evidence>
<feature type="domain" description="HTH araC/xylS-type" evidence="5">
    <location>
        <begin position="1019"/>
        <end position="1117"/>
    </location>
</feature>
<keyword evidence="7" id="KW-1185">Reference proteome</keyword>
<evidence type="ECO:0000256" key="3">
    <source>
        <dbReference type="ARBA" id="ARBA00023163"/>
    </source>
</evidence>
<name>A0ABX5DGG3_9VIBR</name>
<feature type="transmembrane region" description="Helical" evidence="4">
    <location>
        <begin position="724"/>
        <end position="744"/>
    </location>
</feature>
<evidence type="ECO:0000313" key="6">
    <source>
        <dbReference type="EMBL" id="PRQ67681.1"/>
    </source>
</evidence>
<dbReference type="InterPro" id="IPR018060">
    <property type="entry name" value="HTH_AraC"/>
</dbReference>
<dbReference type="PANTHER" id="PTHR43280:SF28">
    <property type="entry name" value="HTH-TYPE TRANSCRIPTIONAL ACTIVATOR RHAS"/>
    <property type="match status" value="1"/>
</dbReference>
<dbReference type="SMART" id="SM00342">
    <property type="entry name" value="HTH_ARAC"/>
    <property type="match status" value="1"/>
</dbReference>
<dbReference type="PROSITE" id="PS00041">
    <property type="entry name" value="HTH_ARAC_FAMILY_1"/>
    <property type="match status" value="1"/>
</dbReference>
<gene>
    <name evidence="6" type="ORF">COR51_11570</name>
</gene>
<dbReference type="SUPFAM" id="SSF46689">
    <property type="entry name" value="Homeodomain-like"/>
    <property type="match status" value="1"/>
</dbReference>
<dbReference type="PROSITE" id="PS01124">
    <property type="entry name" value="HTH_ARAC_FAMILY_2"/>
    <property type="match status" value="1"/>
</dbReference>
<dbReference type="Gene3D" id="1.10.10.60">
    <property type="entry name" value="Homeodomain-like"/>
    <property type="match status" value="2"/>
</dbReference>
<organism evidence="6 7">
    <name type="scientific">Vibrio mediterranei</name>
    <dbReference type="NCBI Taxonomy" id="689"/>
    <lineage>
        <taxon>Bacteria</taxon>
        <taxon>Pseudomonadati</taxon>
        <taxon>Pseudomonadota</taxon>
        <taxon>Gammaproteobacteria</taxon>
        <taxon>Vibrionales</taxon>
        <taxon>Vibrionaceae</taxon>
        <taxon>Vibrio</taxon>
    </lineage>
</organism>
<sequence>MFFFIAKLLSLAALAVYSITTFAVELPPIFYPLTLQTEGKFLAAKQLFPGEEGGLWSIDVHDKVRFFDGSRFVELSGASFNSRTVTFADGRFWYARGNQLLTRYPLGKEQVAYQVEITGSIKRIGHSGPRVWFADQKHLYVQDINSQNFSQIDLAIFERFYSGSNIDIRAVLKVDGTWFLGTNVGVFKWQDQALIQLKASHRGMVTELFYSSSTRQLLIGYSTGVEQFSLVNQESHYYLLNRAHVLTLQESTQYFWVGTEHGLFLIDKATYRAERVEHNINDKFSLSGEKIYSLVSDKMDGMWIATDNGMRYFSEYGDLFRRFTVSLEDELQRVEAKLEVVANPLGGYWVITPSALYSIDRKGISTLVFWGRVSSLTQQDKQLWLATDRGLLQLDLAKYRVTAIRQDIDSIPTHVDHLAIGSGNSLWLSDGLRLMSVNTVTKKVTDFGDEWVVSKHLPAKITEIEVVNPELTAVGTDHGLYLIENGKSHFIKQSEPFGSVIEISSSDEQIWVASGYGAFSLSLPSRAFRTLPLFHDNIRPVCITQADERVWLVTSAGISAYSTSGDITKHFSAPYGLINNEFINGSCSYSQKSDEVIVGSRYGIVEFSSKALLDAQLPLPEVLVSKVSINNQPIHLGGVAGLTPKVEFGDSIALQLGLWPFAQGNNLVYRIGDSNWQQLQGQQLNIDKPKPGKQHIEIAISGEQDSPRTKVFEFYVLTPWYMTGWFYTLLGISFVCATAMFIYWRSRRIQAMNTVLKTQVALKTEQLQHQSRVLVGNNQQLRKAFNIRHQVLRELTEQAISHSKQFKLENSSYSHKSSEASESLKSVRAVFEDSNQKPMLCSVMRILNFTLAAWQKELDSYGINVELVNHASRDIVLVDSCDLDIIFNSILANAMRRLVRGQVIRITLDDDQAKLSVCFEDSGLPLPNFSESNATQLDTMAVNQLDFSPSSLPFHIHHSGGELKPVERNGRNRITMRWTLSGEQSTTGPAEVKARSILNPETETSSVEVKTDKYESWKRQVTQLVSVHFNDPDFSTATASKSLFISERSFQRRFKSLFGATFTDYLTDVRMEKACEMLLQGEKVADVAFACGFNDPSYFSQRFKLYFGLPPSKFAAMDVEETSD</sequence>
<dbReference type="InterPro" id="IPR020449">
    <property type="entry name" value="Tscrpt_reg_AraC-type_HTH"/>
</dbReference>
<accession>A0ABX5DGG3</accession>
<evidence type="ECO:0000256" key="1">
    <source>
        <dbReference type="ARBA" id="ARBA00023015"/>
    </source>
</evidence>
<dbReference type="InterPro" id="IPR009057">
    <property type="entry name" value="Homeodomain-like_sf"/>
</dbReference>
<dbReference type="PANTHER" id="PTHR43280">
    <property type="entry name" value="ARAC-FAMILY TRANSCRIPTIONAL REGULATOR"/>
    <property type="match status" value="1"/>
</dbReference>
<dbReference type="Gene3D" id="2.130.10.10">
    <property type="entry name" value="YVTN repeat-like/Quinoprotein amine dehydrogenase"/>
    <property type="match status" value="2"/>
</dbReference>